<dbReference type="EMBL" id="JAWWNJ010000009">
    <property type="protein sequence ID" value="KAK7048419.1"/>
    <property type="molecule type" value="Genomic_DNA"/>
</dbReference>
<accession>A0AAW0DAY0</accession>
<proteinExistence type="predicted"/>
<dbReference type="AlphaFoldDB" id="A0AAW0DAY0"/>
<evidence type="ECO:0000313" key="1">
    <source>
        <dbReference type="EMBL" id="KAK7048419.1"/>
    </source>
</evidence>
<reference evidence="1 2" key="1">
    <citation type="journal article" date="2024" name="J Genomics">
        <title>Draft genome sequencing and assembly of Favolaschia claudopus CIRM-BRFM 2984 isolated from oak limbs.</title>
        <authorList>
            <person name="Navarro D."/>
            <person name="Drula E."/>
            <person name="Chaduli D."/>
            <person name="Cazenave R."/>
            <person name="Ahrendt S."/>
            <person name="Wang J."/>
            <person name="Lipzen A."/>
            <person name="Daum C."/>
            <person name="Barry K."/>
            <person name="Grigoriev I.V."/>
            <person name="Favel A."/>
            <person name="Rosso M.N."/>
            <person name="Martin F."/>
        </authorList>
    </citation>
    <scope>NUCLEOTIDE SEQUENCE [LARGE SCALE GENOMIC DNA]</scope>
    <source>
        <strain evidence="1 2">CIRM-BRFM 2984</strain>
    </source>
</reference>
<sequence length="201" mass="22610">MAHHSIFDPIPIPPEFLVDCQDIPEPPLLIPQPPHRLLYCYMLTPDNFEPGPVTITFPDGSTTRSKELANGNEARDRFSTALYALDFPPAFDLMAGFALAPPMACLAIADRDKGVRSYFNGQMLPSAAKLRELEELVKIKNGPQWVSDEVWYAKVYRARRDAWMHELPPRPLFGVRHAIESEQPAKCTDGLTSEIIVLQSH</sequence>
<dbReference type="Proteomes" id="UP001362999">
    <property type="component" value="Unassembled WGS sequence"/>
</dbReference>
<organism evidence="1 2">
    <name type="scientific">Favolaschia claudopus</name>
    <dbReference type="NCBI Taxonomy" id="2862362"/>
    <lineage>
        <taxon>Eukaryota</taxon>
        <taxon>Fungi</taxon>
        <taxon>Dikarya</taxon>
        <taxon>Basidiomycota</taxon>
        <taxon>Agaricomycotina</taxon>
        <taxon>Agaricomycetes</taxon>
        <taxon>Agaricomycetidae</taxon>
        <taxon>Agaricales</taxon>
        <taxon>Marasmiineae</taxon>
        <taxon>Mycenaceae</taxon>
        <taxon>Favolaschia</taxon>
    </lineage>
</organism>
<name>A0AAW0DAY0_9AGAR</name>
<keyword evidence="2" id="KW-1185">Reference proteome</keyword>
<evidence type="ECO:0000313" key="2">
    <source>
        <dbReference type="Proteomes" id="UP001362999"/>
    </source>
</evidence>
<comment type="caution">
    <text evidence="1">The sequence shown here is derived from an EMBL/GenBank/DDBJ whole genome shotgun (WGS) entry which is preliminary data.</text>
</comment>
<protein>
    <submittedName>
        <fullName evidence="1">Uncharacterized protein</fullName>
    </submittedName>
</protein>
<gene>
    <name evidence="1" type="ORF">R3P38DRAFT_2869232</name>
</gene>